<dbReference type="PROSITE" id="PS51194">
    <property type="entry name" value="HELICASE_CTER"/>
    <property type="match status" value="1"/>
</dbReference>
<dbReference type="SUPFAM" id="SSF52540">
    <property type="entry name" value="P-loop containing nucleoside triphosphate hydrolases"/>
    <property type="match status" value="1"/>
</dbReference>
<gene>
    <name evidence="8" type="ORF">JIV24_07415</name>
</gene>
<evidence type="ECO:0000256" key="3">
    <source>
        <dbReference type="ARBA" id="ARBA00022806"/>
    </source>
</evidence>
<dbReference type="InterPro" id="IPR014001">
    <property type="entry name" value="Helicase_ATP-bd"/>
</dbReference>
<dbReference type="CDD" id="cd18787">
    <property type="entry name" value="SF2_C_DEAD"/>
    <property type="match status" value="1"/>
</dbReference>
<name>A0ABS1HIP0_9BACT</name>
<dbReference type="CDD" id="cd00268">
    <property type="entry name" value="DEADc"/>
    <property type="match status" value="1"/>
</dbReference>
<comment type="caution">
    <text evidence="8">The sequence shown here is derived from an EMBL/GenBank/DDBJ whole genome shotgun (WGS) entry which is preliminary data.</text>
</comment>
<evidence type="ECO:0000259" key="7">
    <source>
        <dbReference type="PROSITE" id="PS51194"/>
    </source>
</evidence>
<evidence type="ECO:0000256" key="5">
    <source>
        <dbReference type="ARBA" id="ARBA00038437"/>
    </source>
</evidence>
<dbReference type="InterPro" id="IPR044742">
    <property type="entry name" value="DEAD/DEAH_RhlB"/>
</dbReference>
<dbReference type="InterPro" id="IPR011545">
    <property type="entry name" value="DEAD/DEAH_box_helicase_dom"/>
</dbReference>
<reference evidence="8 9" key="1">
    <citation type="submission" date="2021-01" db="EMBL/GenBank/DDBJ databases">
        <title>Carboxyliciviraga sp.nov., isolated from coastal sediments.</title>
        <authorList>
            <person name="Lu D."/>
            <person name="Zhang T."/>
        </authorList>
    </citation>
    <scope>NUCLEOTIDE SEQUENCE [LARGE SCALE GENOMIC DNA]</scope>
    <source>
        <strain evidence="8 9">N1Y132</strain>
    </source>
</reference>
<proteinExistence type="inferred from homology"/>
<dbReference type="InterPro" id="IPR050079">
    <property type="entry name" value="DEAD_box_RNA_helicase"/>
</dbReference>
<dbReference type="InterPro" id="IPR012677">
    <property type="entry name" value="Nucleotide-bd_a/b_plait_sf"/>
</dbReference>
<dbReference type="Gene3D" id="3.40.50.300">
    <property type="entry name" value="P-loop containing nucleotide triphosphate hydrolases"/>
    <property type="match status" value="2"/>
</dbReference>
<evidence type="ECO:0000313" key="9">
    <source>
        <dbReference type="Proteomes" id="UP000605676"/>
    </source>
</evidence>
<dbReference type="Pfam" id="PF03880">
    <property type="entry name" value="DbpA"/>
    <property type="match status" value="1"/>
</dbReference>
<dbReference type="PROSITE" id="PS51192">
    <property type="entry name" value="HELICASE_ATP_BIND_1"/>
    <property type="match status" value="1"/>
</dbReference>
<feature type="domain" description="Helicase C-terminal" evidence="7">
    <location>
        <begin position="218"/>
        <end position="371"/>
    </location>
</feature>
<comment type="similarity">
    <text evidence="5">Belongs to the DEAD box helicase family.</text>
</comment>
<evidence type="ECO:0000256" key="2">
    <source>
        <dbReference type="ARBA" id="ARBA00022801"/>
    </source>
</evidence>
<evidence type="ECO:0000256" key="4">
    <source>
        <dbReference type="ARBA" id="ARBA00022840"/>
    </source>
</evidence>
<dbReference type="SMART" id="SM00490">
    <property type="entry name" value="HELICc"/>
    <property type="match status" value="1"/>
</dbReference>
<organism evidence="8 9">
    <name type="scientific">Carboxylicivirga marina</name>
    <dbReference type="NCBI Taxonomy" id="2800988"/>
    <lineage>
        <taxon>Bacteria</taxon>
        <taxon>Pseudomonadati</taxon>
        <taxon>Bacteroidota</taxon>
        <taxon>Bacteroidia</taxon>
        <taxon>Marinilabiliales</taxon>
        <taxon>Marinilabiliaceae</taxon>
        <taxon>Carboxylicivirga</taxon>
    </lineage>
</organism>
<dbReference type="InterPro" id="IPR027417">
    <property type="entry name" value="P-loop_NTPase"/>
</dbReference>
<evidence type="ECO:0000259" key="6">
    <source>
        <dbReference type="PROSITE" id="PS51192"/>
    </source>
</evidence>
<dbReference type="PANTHER" id="PTHR47959:SF1">
    <property type="entry name" value="ATP-DEPENDENT RNA HELICASE DBPA"/>
    <property type="match status" value="1"/>
</dbReference>
<dbReference type="Gene3D" id="3.30.70.330">
    <property type="match status" value="1"/>
</dbReference>
<dbReference type="SMART" id="SM00487">
    <property type="entry name" value="DEXDc"/>
    <property type="match status" value="1"/>
</dbReference>
<dbReference type="EMBL" id="JAENRR010000013">
    <property type="protein sequence ID" value="MBK3517168.1"/>
    <property type="molecule type" value="Genomic_DNA"/>
</dbReference>
<dbReference type="Proteomes" id="UP000605676">
    <property type="component" value="Unassembled WGS sequence"/>
</dbReference>
<accession>A0ABS1HIP0</accession>
<keyword evidence="4" id="KW-0067">ATP-binding</keyword>
<dbReference type="Pfam" id="PF00270">
    <property type="entry name" value="DEAD"/>
    <property type="match status" value="1"/>
</dbReference>
<keyword evidence="9" id="KW-1185">Reference proteome</keyword>
<dbReference type="InterPro" id="IPR005580">
    <property type="entry name" value="DbpA/CsdA_RNA-bd_dom"/>
</dbReference>
<protein>
    <submittedName>
        <fullName evidence="8">DEAD/DEAH box helicase</fullName>
    </submittedName>
</protein>
<feature type="domain" description="Helicase ATP-binding" evidence="6">
    <location>
        <begin position="28"/>
        <end position="196"/>
    </location>
</feature>
<keyword evidence="2" id="KW-0378">Hydrolase</keyword>
<dbReference type="PANTHER" id="PTHR47959">
    <property type="entry name" value="ATP-DEPENDENT RNA HELICASE RHLE-RELATED"/>
    <property type="match status" value="1"/>
</dbReference>
<dbReference type="GO" id="GO:0004386">
    <property type="term" value="F:helicase activity"/>
    <property type="evidence" value="ECO:0007669"/>
    <property type="project" value="UniProtKB-KW"/>
</dbReference>
<keyword evidence="3 8" id="KW-0347">Helicase</keyword>
<dbReference type="Pfam" id="PF00271">
    <property type="entry name" value="Helicase_C"/>
    <property type="match status" value="1"/>
</dbReference>
<keyword evidence="1" id="KW-0547">Nucleotide-binding</keyword>
<dbReference type="InterPro" id="IPR001650">
    <property type="entry name" value="Helicase_C-like"/>
</dbReference>
<sequence>MQQLQKSTQVALRQLNIHSLNEMQEASIDSIKRQGDVVLLSPTGSGKTLAFLLPLLEQLDKKSQEVQLLILAPARELALQIEQVFKSLRTGFKVNCCYGGHAIRTEINNLKHPPAVLVGTPGRVADHLRRESFSPSAIRYLVLDEFDKALELGFQKEMKEITQQLKGVEQRVLTSATAMDEIPHFTGIKSPEELNFIEEDVQTLNLTMKGVRAEGKDKLDVFVRLVSQLGNAPMLAFVNHRDAADRISNHLVDMGVAHDVFHGGMKQEERERSLLKFRNGSHHLLITTDLASRGLDIPEIEYVMHYHLPSKEDAFIHRNGRTARMHADGTVYLVLAEDEVIPEFVTEDVEFDELKTDLPLPALPEWQTIYIGSGKKDKINKVDIVGLFLKKGQLQKDELGLINVLDRSAFVAIKRSKVQKVMQVLKGEKIKGKKLKMEVSK</sequence>
<evidence type="ECO:0000256" key="1">
    <source>
        <dbReference type="ARBA" id="ARBA00022741"/>
    </source>
</evidence>
<evidence type="ECO:0000313" key="8">
    <source>
        <dbReference type="EMBL" id="MBK3517168.1"/>
    </source>
</evidence>
<dbReference type="RefSeq" id="WP_200464394.1">
    <property type="nucleotide sequence ID" value="NZ_JAENRR010000013.1"/>
</dbReference>